<name>A0A6J6N0D7_9ZZZZ</name>
<dbReference type="SUPFAM" id="SSF52047">
    <property type="entry name" value="RNI-like"/>
    <property type="match status" value="1"/>
</dbReference>
<accession>A0A6J6N0D7</accession>
<dbReference type="InterPro" id="IPR032675">
    <property type="entry name" value="LRR_dom_sf"/>
</dbReference>
<organism evidence="1">
    <name type="scientific">freshwater metagenome</name>
    <dbReference type="NCBI Taxonomy" id="449393"/>
    <lineage>
        <taxon>unclassified sequences</taxon>
        <taxon>metagenomes</taxon>
        <taxon>ecological metagenomes</taxon>
    </lineage>
</organism>
<proteinExistence type="predicted"/>
<evidence type="ECO:0000313" key="1">
    <source>
        <dbReference type="EMBL" id="CAB4678043.1"/>
    </source>
</evidence>
<reference evidence="1" key="1">
    <citation type="submission" date="2020-05" db="EMBL/GenBank/DDBJ databases">
        <authorList>
            <person name="Chiriac C."/>
            <person name="Salcher M."/>
            <person name="Ghai R."/>
            <person name="Kavagutti S V."/>
        </authorList>
    </citation>
    <scope>NUCLEOTIDE SEQUENCE</scope>
</reference>
<sequence length="278" mass="32498">MLLPKLIRDYATYFEYYPKPSALRDFYRKVFLKITNFDKEYFGQKEVYLSTGIKGYYTWGDFRKAEPSWIHYLRNRETKIQTLYAFNPSQELLTAIAEQPQIKKLVIKIAKGISDLSVLQKMPQLEYLEINQVPVDLDFEPLAKCESLRVLHIFARKQLNFESVGKLTQLEGLSFGAGTDPAFEPNWVKVDNIHFLKNLKNLKRLEFDVKPLDSDLSPALSLGNLEEGWYRYFKEQTPSVEEMAKAHPAFEKVRDNYLGIKSGNWKPIREIKVKRGKK</sequence>
<protein>
    <submittedName>
        <fullName evidence="1">Unannotated protein</fullName>
    </submittedName>
</protein>
<dbReference type="EMBL" id="CAEZXL010000003">
    <property type="protein sequence ID" value="CAB4678043.1"/>
    <property type="molecule type" value="Genomic_DNA"/>
</dbReference>
<dbReference type="Gene3D" id="3.80.10.10">
    <property type="entry name" value="Ribonuclease Inhibitor"/>
    <property type="match status" value="1"/>
</dbReference>
<dbReference type="AlphaFoldDB" id="A0A6J6N0D7"/>
<gene>
    <name evidence="1" type="ORF">UFOPK2373_00050</name>
</gene>